<proteinExistence type="predicted"/>
<dbReference type="AlphaFoldDB" id="A0A494VRN1"/>
<dbReference type="OrthoDB" id="757707at2"/>
<protein>
    <submittedName>
        <fullName evidence="1">Uncharacterized protein</fullName>
    </submittedName>
</protein>
<dbReference type="EMBL" id="CP032869">
    <property type="protein sequence ID" value="AYL96040.1"/>
    <property type="molecule type" value="Genomic_DNA"/>
</dbReference>
<gene>
    <name evidence="1" type="ORF">HYN43_012410</name>
</gene>
<name>A0A494VRN1_9SPHI</name>
<keyword evidence="2" id="KW-1185">Reference proteome</keyword>
<reference evidence="1 2" key="1">
    <citation type="submission" date="2018-10" db="EMBL/GenBank/DDBJ databases">
        <title>Genome sequencing of Mucilaginibacter sp. HYN0043.</title>
        <authorList>
            <person name="Kim M."/>
            <person name="Yi H."/>
        </authorList>
    </citation>
    <scope>NUCLEOTIDE SEQUENCE [LARGE SCALE GENOMIC DNA]</scope>
    <source>
        <strain evidence="1 2">HYN0043</strain>
    </source>
</reference>
<organism evidence="1 2">
    <name type="scientific">Mucilaginibacter celer</name>
    <dbReference type="NCBI Taxonomy" id="2305508"/>
    <lineage>
        <taxon>Bacteria</taxon>
        <taxon>Pseudomonadati</taxon>
        <taxon>Bacteroidota</taxon>
        <taxon>Sphingobacteriia</taxon>
        <taxon>Sphingobacteriales</taxon>
        <taxon>Sphingobacteriaceae</taxon>
        <taxon>Mucilaginibacter</taxon>
    </lineage>
</organism>
<evidence type="ECO:0000313" key="1">
    <source>
        <dbReference type="EMBL" id="AYL96040.1"/>
    </source>
</evidence>
<dbReference type="KEGG" id="muh:HYN43_012410"/>
<sequence>MKPPVTIEIPKLLSKEPYKKVTISEDGITIDMAPNGIPVIIPVDDLVAFRYGFKWISGRAFTIGRHFMIEFKTTHQKNIIIKFSSYYGLRKKAYGKNWADLVNSVWSHHFLKRYTEYYNRFKEGQSFELCGMIFNEDSIAWDKTSLNIRDVGISNYRHYFMVYNKLNKTQQKGYTFMQDWNALVLKYLLKTITEEHLIDTPDTTSDTHP</sequence>
<accession>A0A494VRN1</accession>
<evidence type="ECO:0000313" key="2">
    <source>
        <dbReference type="Proteomes" id="UP000270046"/>
    </source>
</evidence>
<dbReference type="RefSeq" id="WP_119409647.1">
    <property type="nucleotide sequence ID" value="NZ_CP032869.1"/>
</dbReference>
<dbReference type="Proteomes" id="UP000270046">
    <property type="component" value="Chromosome"/>
</dbReference>